<reference evidence="1 2" key="1">
    <citation type="journal article" date="2011" name="J. Bacteriol.">
        <title>Complete genome sequence of Algoriphagus sp. PR1, bacterial prey of a colony-forming choanoflagellate.</title>
        <authorList>
            <person name="Alegado R.A."/>
            <person name="Ferriera S."/>
            <person name="Nusbaum C."/>
            <person name="Young S.K."/>
            <person name="Zeng Q."/>
            <person name="Imamovic A."/>
            <person name="Fairclough S.R."/>
            <person name="King N."/>
        </authorList>
    </citation>
    <scope>NUCLEOTIDE SEQUENCE [LARGE SCALE GENOMIC DNA]</scope>
    <source>
        <strain evidence="1 2">PR1</strain>
    </source>
</reference>
<dbReference type="Gene3D" id="2.115.10.20">
    <property type="entry name" value="Glycosyl hydrolase domain, family 43"/>
    <property type="match status" value="1"/>
</dbReference>
<dbReference type="OrthoDB" id="9794572at2"/>
<dbReference type="RefSeq" id="WP_008199936.1">
    <property type="nucleotide sequence ID" value="NZ_CM001023.1"/>
</dbReference>
<dbReference type="EMBL" id="AAXU02000001">
    <property type="protein sequence ID" value="EAZ79725.1"/>
    <property type="molecule type" value="Genomic_DNA"/>
</dbReference>
<evidence type="ECO:0000313" key="2">
    <source>
        <dbReference type="Proteomes" id="UP000003919"/>
    </source>
</evidence>
<dbReference type="InterPro" id="IPR023296">
    <property type="entry name" value="Glyco_hydro_beta-prop_sf"/>
</dbReference>
<dbReference type="AlphaFoldDB" id="A3I1Q9"/>
<name>A3I1Q9_9BACT</name>
<evidence type="ECO:0000313" key="1">
    <source>
        <dbReference type="EMBL" id="EAZ79725.1"/>
    </source>
</evidence>
<dbReference type="CDD" id="cd08994">
    <property type="entry name" value="GH43_62_32_68_117_130-like"/>
    <property type="match status" value="1"/>
</dbReference>
<sequence>MHQVNFTRLFLVFFVGVFFYSHSKSWAQIEERARPAEWKNLVPGGKFIDLFQPIAPIGQLTSETWGTATVKPRYVDNGIEEQEWSYWGGNILEGEDGQFHLFVCRWREDSPKGHHEWPNSIVVHAVSDNSMGPFKVLDEVGKGHNPEAYKTADGKYVIYVIDGFYKSNTLNGPWEYGKFEFDQRDRPIIEGLSNLTFARREDGSYLMVCRGGGVWFSKDGLDTFNQVSNERVYPPVDGRFEDPVIWKDNVQYHLIVNDWLGRIAFYQRSKDGVHWKTDPGEAYMPGITVYEDGTKEDWFKYERIKILQDELGRAVQANFAVIDTLKNEDKPNDSHSSKNIGIPLKVGLQLDLLNKKQITASTKKVKVMVKAEPGFDPQKDLDLSTLRYGAPEEVNFGRGSKVLSSKAKGDDLKITFEGDGNGFKKDNFAGKMLGKDRNGGMIYGYSRLPWVDYNEVTLSARKPEILKEKGVVRVNVENFGQVNSKKAIVSVEIFEDGATAFVSNKKIKGIKPFEGVTVDFPFDKSFPIGTKLSFKVSIQSSKNISEIFDGSFSESNL</sequence>
<dbReference type="eggNOG" id="COG1621">
    <property type="taxonomic scope" value="Bacteria"/>
</dbReference>
<dbReference type="STRING" id="388413.ALPR1_08873"/>
<comment type="caution">
    <text evidence="1">The sequence shown here is derived from an EMBL/GenBank/DDBJ whole genome shotgun (WGS) entry which is preliminary data.</text>
</comment>
<organism evidence="1 2">
    <name type="scientific">Algoriphagus machipongonensis</name>
    <dbReference type="NCBI Taxonomy" id="388413"/>
    <lineage>
        <taxon>Bacteria</taxon>
        <taxon>Pseudomonadati</taxon>
        <taxon>Bacteroidota</taxon>
        <taxon>Cytophagia</taxon>
        <taxon>Cytophagales</taxon>
        <taxon>Cyclobacteriaceae</taxon>
        <taxon>Algoriphagus</taxon>
    </lineage>
</organism>
<proteinExistence type="predicted"/>
<dbReference type="Proteomes" id="UP000003919">
    <property type="component" value="Unassembled WGS sequence"/>
</dbReference>
<gene>
    <name evidence="1" type="ORF">ALPR1_08873</name>
</gene>
<dbReference type="SUPFAM" id="SSF75005">
    <property type="entry name" value="Arabinanase/levansucrase/invertase"/>
    <property type="match status" value="1"/>
</dbReference>
<accession>A3I1Q9</accession>
<protein>
    <submittedName>
        <fullName evidence="1">Uncharacterized protein</fullName>
    </submittedName>
</protein>
<dbReference type="HOGENOM" id="CLU_026773_0_0_10"/>
<keyword evidence="2" id="KW-1185">Reference proteome</keyword>